<dbReference type="NCBIfam" id="TIGR00251">
    <property type="entry name" value="DUF167 family protein"/>
    <property type="match status" value="1"/>
</dbReference>
<dbReference type="GO" id="GO:0005737">
    <property type="term" value="C:cytoplasm"/>
    <property type="evidence" value="ECO:0007669"/>
    <property type="project" value="TreeGrafter"/>
</dbReference>
<dbReference type="HAMAP" id="MF_00634">
    <property type="entry name" value="UPF0235"/>
    <property type="match status" value="1"/>
</dbReference>
<accession>A0A1F7VA61</accession>
<dbReference type="PANTHER" id="PTHR13420:SF7">
    <property type="entry name" value="UPF0235 PROTEIN C15ORF40"/>
    <property type="match status" value="1"/>
</dbReference>
<protein>
    <recommendedName>
        <fullName evidence="2">UPF0235 protein A3I40_04020</fullName>
    </recommendedName>
</protein>
<dbReference type="Gene3D" id="3.30.1200.10">
    <property type="entry name" value="YggU-like"/>
    <property type="match status" value="1"/>
</dbReference>
<dbReference type="InterPro" id="IPR003746">
    <property type="entry name" value="DUF167"/>
</dbReference>
<proteinExistence type="inferred from homology"/>
<dbReference type="InterPro" id="IPR036591">
    <property type="entry name" value="YggU-like_sf"/>
</dbReference>
<evidence type="ECO:0000256" key="1">
    <source>
        <dbReference type="ARBA" id="ARBA00010364"/>
    </source>
</evidence>
<dbReference type="PANTHER" id="PTHR13420">
    <property type="entry name" value="UPF0235 PROTEIN C15ORF40"/>
    <property type="match status" value="1"/>
</dbReference>
<sequence length="78" mass="8767">MKISVKVRTGAREEGVEEIDDNSFLVRVKAEPIDDKANKALLRVLARYFQVTPSVIKIIHGRSSKHKLIDVPLDNGQL</sequence>
<dbReference type="Pfam" id="PF02594">
    <property type="entry name" value="DUF167"/>
    <property type="match status" value="1"/>
</dbReference>
<dbReference type="Proteomes" id="UP000178723">
    <property type="component" value="Unassembled WGS sequence"/>
</dbReference>
<evidence type="ECO:0000313" key="4">
    <source>
        <dbReference type="Proteomes" id="UP000178723"/>
    </source>
</evidence>
<evidence type="ECO:0000256" key="2">
    <source>
        <dbReference type="HAMAP-Rule" id="MF_00634"/>
    </source>
</evidence>
<organism evidence="3 4">
    <name type="scientific">Candidatus Uhrbacteria bacterium RIFCSPLOWO2_02_FULL_48_12</name>
    <dbReference type="NCBI Taxonomy" id="1802407"/>
    <lineage>
        <taxon>Bacteria</taxon>
        <taxon>Candidatus Uhriibacteriota</taxon>
    </lineage>
</organism>
<comment type="similarity">
    <text evidence="1 2">Belongs to the UPF0235 family.</text>
</comment>
<dbReference type="SUPFAM" id="SSF69786">
    <property type="entry name" value="YggU-like"/>
    <property type="match status" value="1"/>
</dbReference>
<name>A0A1F7VA61_9BACT</name>
<dbReference type="STRING" id="1802407.A3I40_04020"/>
<dbReference type="AlphaFoldDB" id="A0A1F7VA61"/>
<dbReference type="EMBL" id="MGEP01000019">
    <property type="protein sequence ID" value="OGL87343.1"/>
    <property type="molecule type" value="Genomic_DNA"/>
</dbReference>
<evidence type="ECO:0000313" key="3">
    <source>
        <dbReference type="EMBL" id="OGL87343.1"/>
    </source>
</evidence>
<reference evidence="3 4" key="1">
    <citation type="journal article" date="2016" name="Nat. Commun.">
        <title>Thousands of microbial genomes shed light on interconnected biogeochemical processes in an aquifer system.</title>
        <authorList>
            <person name="Anantharaman K."/>
            <person name="Brown C.T."/>
            <person name="Hug L.A."/>
            <person name="Sharon I."/>
            <person name="Castelle C.J."/>
            <person name="Probst A.J."/>
            <person name="Thomas B.C."/>
            <person name="Singh A."/>
            <person name="Wilkins M.J."/>
            <person name="Karaoz U."/>
            <person name="Brodie E.L."/>
            <person name="Williams K.H."/>
            <person name="Hubbard S.S."/>
            <person name="Banfield J.F."/>
        </authorList>
    </citation>
    <scope>NUCLEOTIDE SEQUENCE [LARGE SCALE GENOMIC DNA]</scope>
</reference>
<comment type="caution">
    <text evidence="3">The sequence shown here is derived from an EMBL/GenBank/DDBJ whole genome shotgun (WGS) entry which is preliminary data.</text>
</comment>
<gene>
    <name evidence="3" type="ORF">A3I40_04020</name>
</gene>
<dbReference type="SMART" id="SM01152">
    <property type="entry name" value="DUF167"/>
    <property type="match status" value="1"/>
</dbReference>